<evidence type="ECO:0000256" key="2">
    <source>
        <dbReference type="ARBA" id="ARBA00022980"/>
    </source>
</evidence>
<keyword evidence="3" id="KW-0496">Mitochondrion</keyword>
<feature type="region of interest" description="Disordered" evidence="5">
    <location>
        <begin position="474"/>
        <end position="494"/>
    </location>
</feature>
<keyword evidence="4" id="KW-0687">Ribonucleoprotein</keyword>
<name>A0A9P6GND9_9PLEO</name>
<comment type="subcellular location">
    <subcellularLocation>
        <location evidence="1">Mitochondrion</location>
    </subcellularLocation>
</comment>
<feature type="signal peptide" evidence="6">
    <location>
        <begin position="1"/>
        <end position="17"/>
    </location>
</feature>
<dbReference type="Proteomes" id="UP000756921">
    <property type="component" value="Unassembled WGS sequence"/>
</dbReference>
<keyword evidence="2" id="KW-0689">Ribosomal protein</keyword>
<feature type="region of interest" description="Disordered" evidence="5">
    <location>
        <begin position="311"/>
        <end position="330"/>
    </location>
</feature>
<evidence type="ECO:0000256" key="5">
    <source>
        <dbReference type="SAM" id="MobiDB-lite"/>
    </source>
</evidence>
<sequence>MRPSSALFFAFAASTLAQDQVPLLDKLKGFLNLATAAISSAVPVPAAPSNPVKTAPGKVAESIQHELTLENWKDVLTVDPTVSAPATQDWLVYITGGNTTCFGLCGNTTKAWNASLPLLAAKPNAPKFAIVDCDKEQLLCNSWSVGPPSLYYFQIPKPLADQSAPATTVRFLPLNRTSTTTETFKKLFVDGEYEKTAPYEGYFHPFDGDLQKYGLALPLAYVFWGFAKMPSWLPMILISFVSRSFMGRRTGPQGGAPAGARPAAAHTPGGVMVMVQRVLDTKRGVLHRRANGSAIGISINTSVDACRRLNRGPKSKISSRDASRSTSPHSQFSTYTMVNMLKRMRKLRELLWIRNGPGAIQLPKEVTKISVEFHKKLIGSQHRGARYAAPFFLAHLQHMLAGTLLGDTRGSYLRAVEQKRLRGRHAARGQANCDTRHFWHDILPRIKYRNPTLPISVIRHADPAGPAYLSIYTSTPTPQTSTTPPPSTTTTTEAVNDTPTHTIEIKDLHESEILEALVEKTGALVLRTPPEEAVEMAEIEEFKERAEVDRVEVREKLMKVRREEELLKLARGEISAQE</sequence>
<organism evidence="7 8">
    <name type="scientific">Paraphaeosphaeria minitans</name>
    <dbReference type="NCBI Taxonomy" id="565426"/>
    <lineage>
        <taxon>Eukaryota</taxon>
        <taxon>Fungi</taxon>
        <taxon>Dikarya</taxon>
        <taxon>Ascomycota</taxon>
        <taxon>Pezizomycotina</taxon>
        <taxon>Dothideomycetes</taxon>
        <taxon>Pleosporomycetidae</taxon>
        <taxon>Pleosporales</taxon>
        <taxon>Massarineae</taxon>
        <taxon>Didymosphaeriaceae</taxon>
        <taxon>Paraphaeosphaeria</taxon>
    </lineage>
</organism>
<proteinExistence type="predicted"/>
<gene>
    <name evidence="7" type="ORF">PMIN01_04135</name>
</gene>
<evidence type="ECO:0000256" key="4">
    <source>
        <dbReference type="ARBA" id="ARBA00023274"/>
    </source>
</evidence>
<keyword evidence="6" id="KW-0732">Signal</keyword>
<dbReference type="PANTHER" id="PTHR13274">
    <property type="entry name" value="MITOCHONDRIAL RIBOSOMAL PROTEIN S25"/>
    <property type="match status" value="1"/>
</dbReference>
<accession>A0A9P6GND9</accession>
<dbReference type="EMBL" id="WJXW01000003">
    <property type="protein sequence ID" value="KAF9738852.1"/>
    <property type="molecule type" value="Genomic_DNA"/>
</dbReference>
<dbReference type="GO" id="GO:1990904">
    <property type="term" value="C:ribonucleoprotein complex"/>
    <property type="evidence" value="ECO:0007669"/>
    <property type="project" value="UniProtKB-KW"/>
</dbReference>
<keyword evidence="8" id="KW-1185">Reference proteome</keyword>
<dbReference type="GO" id="GO:0005739">
    <property type="term" value="C:mitochondrion"/>
    <property type="evidence" value="ECO:0007669"/>
    <property type="project" value="UniProtKB-SubCell"/>
</dbReference>
<comment type="caution">
    <text evidence="7">The sequence shown here is derived from an EMBL/GenBank/DDBJ whole genome shotgun (WGS) entry which is preliminary data.</text>
</comment>
<feature type="chain" id="PRO_5040175169" description="Ribosomal protein/NADH dehydrogenase domain-containing protein" evidence="6">
    <location>
        <begin position="18"/>
        <end position="578"/>
    </location>
</feature>
<feature type="compositionally biased region" description="Low complexity" evidence="5">
    <location>
        <begin position="474"/>
        <end position="492"/>
    </location>
</feature>
<evidence type="ECO:0008006" key="9">
    <source>
        <dbReference type="Google" id="ProtNLM"/>
    </source>
</evidence>
<reference evidence="7" key="1">
    <citation type="journal article" date="2020" name="Mol. Plant Microbe Interact.">
        <title>Genome Sequence of the Biocontrol Agent Coniothyrium minitans strain Conio (IMI 134523).</title>
        <authorList>
            <person name="Patel D."/>
            <person name="Shittu T.A."/>
            <person name="Baroncelli R."/>
            <person name="Muthumeenakshi S."/>
            <person name="Osborne T.H."/>
            <person name="Janganan T.K."/>
            <person name="Sreenivasaprasad S."/>
        </authorList>
    </citation>
    <scope>NUCLEOTIDE SEQUENCE</scope>
    <source>
        <strain evidence="7">Conio</strain>
    </source>
</reference>
<evidence type="ECO:0000256" key="3">
    <source>
        <dbReference type="ARBA" id="ARBA00023128"/>
    </source>
</evidence>
<evidence type="ECO:0000256" key="1">
    <source>
        <dbReference type="ARBA" id="ARBA00004173"/>
    </source>
</evidence>
<evidence type="ECO:0000313" key="8">
    <source>
        <dbReference type="Proteomes" id="UP000756921"/>
    </source>
</evidence>
<dbReference type="AlphaFoldDB" id="A0A9P6GND9"/>
<dbReference type="InterPro" id="IPR040049">
    <property type="entry name" value="Ribosomal_mS25/mL61"/>
</dbReference>
<dbReference type="GO" id="GO:0003735">
    <property type="term" value="F:structural constituent of ribosome"/>
    <property type="evidence" value="ECO:0007669"/>
    <property type="project" value="InterPro"/>
</dbReference>
<evidence type="ECO:0000313" key="7">
    <source>
        <dbReference type="EMBL" id="KAF9738852.1"/>
    </source>
</evidence>
<dbReference type="GO" id="GO:0005840">
    <property type="term" value="C:ribosome"/>
    <property type="evidence" value="ECO:0007669"/>
    <property type="project" value="UniProtKB-KW"/>
</dbReference>
<evidence type="ECO:0000256" key="6">
    <source>
        <dbReference type="SAM" id="SignalP"/>
    </source>
</evidence>
<dbReference type="OrthoDB" id="1733656at2759"/>
<protein>
    <recommendedName>
        <fullName evidence="9">Ribosomal protein/NADH dehydrogenase domain-containing protein</fullName>
    </recommendedName>
</protein>
<dbReference type="PANTHER" id="PTHR13274:SF2">
    <property type="entry name" value="SMALL RIBOSOMAL SUBUNIT PROTEIN MS25"/>
    <property type="match status" value="1"/>
</dbReference>